<dbReference type="EMBL" id="LWQS01000036">
    <property type="protein sequence ID" value="OAN47527.1"/>
    <property type="molecule type" value="Genomic_DNA"/>
</dbReference>
<accession>A0A178MHA0</accession>
<dbReference type="OrthoDB" id="157264at2"/>
<dbReference type="Proteomes" id="UP000078287">
    <property type="component" value="Unassembled WGS sequence"/>
</dbReference>
<sequence length="234" mass="25184">MRGVMSKRLFAFFISLWLLWLSACGAALRLPLPADLALTAARGPQQMVAFLYRDQQGARLVSSLSASTDPPVPLEPPEQQVWLGEVDIPANLGLSTAGNVQYGMVIAQGDWQPAGQYGPGGVWLHALVSPRLQPFTPETVALADLLSDTRYEGQVVRLRAALIVATGASLLVEEIGPGGVPATTARQVKLLYGERDQALLERLQASGAARFGYVDAIGRWKQGRFEPLLLTLAP</sequence>
<organism evidence="1 2">
    <name type="scientific">Chloroflexus islandicus</name>
    <dbReference type="NCBI Taxonomy" id="1707952"/>
    <lineage>
        <taxon>Bacteria</taxon>
        <taxon>Bacillati</taxon>
        <taxon>Chloroflexota</taxon>
        <taxon>Chloroflexia</taxon>
        <taxon>Chloroflexales</taxon>
        <taxon>Chloroflexineae</taxon>
        <taxon>Chloroflexaceae</taxon>
        <taxon>Chloroflexus</taxon>
    </lineage>
</organism>
<name>A0A178MHA0_9CHLR</name>
<comment type="caution">
    <text evidence="1">The sequence shown here is derived from an EMBL/GenBank/DDBJ whole genome shotgun (WGS) entry which is preliminary data.</text>
</comment>
<proteinExistence type="predicted"/>
<reference evidence="1 2" key="1">
    <citation type="submission" date="2016-04" db="EMBL/GenBank/DDBJ databases">
        <title>Chloroflexus islandicus sp. nov., a thermophilic filamentous anoxygenic phototrophic bacterium from geyser Strokkur (Iceland).</title>
        <authorList>
            <person name="Gaisin V.A."/>
            <person name="Kalashnikov A.M."/>
            <person name="Sukhacheva M.V."/>
            <person name="Grouzdev D.S."/>
            <person name="Ivanov T.M."/>
            <person name="Kuznetsov B."/>
            <person name="Gorlenko V.M."/>
        </authorList>
    </citation>
    <scope>NUCLEOTIDE SEQUENCE [LARGE SCALE GENOMIC DNA]</scope>
    <source>
        <strain evidence="2">isl-2</strain>
    </source>
</reference>
<protein>
    <submittedName>
        <fullName evidence="1">Uncharacterized protein</fullName>
    </submittedName>
</protein>
<dbReference type="AlphaFoldDB" id="A0A178MHA0"/>
<gene>
    <name evidence="1" type="ORF">A6A03_09745</name>
</gene>
<keyword evidence="2" id="KW-1185">Reference proteome</keyword>
<evidence type="ECO:0000313" key="1">
    <source>
        <dbReference type="EMBL" id="OAN47527.1"/>
    </source>
</evidence>
<dbReference type="PROSITE" id="PS51257">
    <property type="entry name" value="PROKAR_LIPOPROTEIN"/>
    <property type="match status" value="1"/>
</dbReference>
<evidence type="ECO:0000313" key="2">
    <source>
        <dbReference type="Proteomes" id="UP000078287"/>
    </source>
</evidence>